<feature type="transmembrane region" description="Helical" evidence="2">
    <location>
        <begin position="439"/>
        <end position="459"/>
    </location>
</feature>
<accession>A0A2Z3HCZ0</accession>
<reference evidence="4 5" key="1">
    <citation type="submission" date="2018-01" db="EMBL/GenBank/DDBJ databases">
        <title>G. obscuriglobus.</title>
        <authorList>
            <person name="Franke J."/>
            <person name="Blomberg W."/>
            <person name="Selmecki A."/>
        </authorList>
    </citation>
    <scope>NUCLEOTIDE SEQUENCE [LARGE SCALE GENOMIC DNA]</scope>
    <source>
        <strain evidence="4 5">DSM 5831</strain>
    </source>
</reference>
<protein>
    <recommendedName>
        <fullName evidence="6">DUF4129 domain-containing protein</fullName>
    </recommendedName>
</protein>
<keyword evidence="2" id="KW-0812">Transmembrane</keyword>
<keyword evidence="3" id="KW-0732">Signal</keyword>
<evidence type="ECO:0008006" key="6">
    <source>
        <dbReference type="Google" id="ProtNLM"/>
    </source>
</evidence>
<organism evidence="4 5">
    <name type="scientific">Gemmata obscuriglobus</name>
    <dbReference type="NCBI Taxonomy" id="114"/>
    <lineage>
        <taxon>Bacteria</taxon>
        <taxon>Pseudomonadati</taxon>
        <taxon>Planctomycetota</taxon>
        <taxon>Planctomycetia</taxon>
        <taxon>Gemmatales</taxon>
        <taxon>Gemmataceae</taxon>
        <taxon>Gemmata</taxon>
    </lineage>
</organism>
<feature type="compositionally biased region" description="Basic and acidic residues" evidence="1">
    <location>
        <begin position="191"/>
        <end position="214"/>
    </location>
</feature>
<dbReference type="RefSeq" id="WP_010039959.1">
    <property type="nucleotide sequence ID" value="NZ_CP025958.1"/>
</dbReference>
<dbReference type="OrthoDB" id="292454at2"/>
<dbReference type="Proteomes" id="UP000245802">
    <property type="component" value="Chromosome"/>
</dbReference>
<proteinExistence type="predicted"/>
<evidence type="ECO:0000313" key="4">
    <source>
        <dbReference type="EMBL" id="AWM39554.1"/>
    </source>
</evidence>
<feature type="signal peptide" evidence="3">
    <location>
        <begin position="1"/>
        <end position="27"/>
    </location>
</feature>
<dbReference type="EMBL" id="CP025958">
    <property type="protein sequence ID" value="AWM39554.1"/>
    <property type="molecule type" value="Genomic_DNA"/>
</dbReference>
<name>A0A2Z3HCZ0_9BACT</name>
<dbReference type="KEGG" id="gog:C1280_22860"/>
<keyword evidence="5" id="KW-1185">Reference proteome</keyword>
<evidence type="ECO:0000313" key="5">
    <source>
        <dbReference type="Proteomes" id="UP000245802"/>
    </source>
</evidence>
<evidence type="ECO:0000256" key="1">
    <source>
        <dbReference type="SAM" id="MobiDB-lite"/>
    </source>
</evidence>
<feature type="compositionally biased region" description="Basic and acidic residues" evidence="1">
    <location>
        <begin position="251"/>
        <end position="305"/>
    </location>
</feature>
<evidence type="ECO:0000256" key="3">
    <source>
        <dbReference type="SAM" id="SignalP"/>
    </source>
</evidence>
<feature type="chain" id="PRO_5016335870" description="DUF4129 domain-containing protein" evidence="3">
    <location>
        <begin position="28"/>
        <end position="569"/>
    </location>
</feature>
<evidence type="ECO:0000256" key="2">
    <source>
        <dbReference type="SAM" id="Phobius"/>
    </source>
</evidence>
<sequence length="569" mass="63526">MSAGRRGLILSATFALLALGLPRTAHGQPPPPLQFRPNAFNDPQTGRHTIWQHHLTTDRIRELFSQYGQDDATSKQREDRIRDAVKKNNPGVNDERLNAAIQKALANKEFMNRLVDMAQKRQNDSNRAPGTELAPAEFARDLALLKEQMARDGRPDPLKAPKFDPANLPKFDPKSFDPNNFDPEQFPYADPQKRPRIDPDSGLPLDRRTGRPYDPRTGQPLDPRTGEALMPKAPPSPPEAQGPLNPNKVGDPNKTREPDKIDPKRNEDPKGFEDPRNGRPIEARPPEPEPEFDPERPQPPRDSPERLAQQKAYEAASALWEKNVGPLDESPAVKRAIYDLISDREAMDALTDSKGNSLFDMFKDGMDGDGLKDLFGGLDGKWEWPKLDWKLDWGKNTGFNLPDARPRSRWPDAGGRWPSGDSNWGGWGSFNFGGVQVPWLLFVPLLALVVAVVVWWKWAAIARLGGRGRVAVADGLGPWPVDPREINSREDVVKAFEYLSVLICGPGAKTWTHSTVADELTVLARTQPDAALTLARLYELARYAPLDEPLSRAELLEARRLVCDLAEMG</sequence>
<feature type="compositionally biased region" description="Basic and acidic residues" evidence="1">
    <location>
        <begin position="152"/>
        <end position="162"/>
    </location>
</feature>
<keyword evidence="2" id="KW-1133">Transmembrane helix</keyword>
<dbReference type="AlphaFoldDB" id="A0A2Z3HCZ0"/>
<feature type="region of interest" description="Disordered" evidence="1">
    <location>
        <begin position="152"/>
        <end position="312"/>
    </location>
</feature>
<gene>
    <name evidence="4" type="ORF">C1280_22860</name>
</gene>
<keyword evidence="2" id="KW-0472">Membrane</keyword>